<dbReference type="InterPro" id="IPR001387">
    <property type="entry name" value="Cro/C1-type_HTH"/>
</dbReference>
<keyword evidence="3" id="KW-1185">Reference proteome</keyword>
<dbReference type="CDD" id="cd00093">
    <property type="entry name" value="HTH_XRE"/>
    <property type="match status" value="1"/>
</dbReference>
<dbReference type="Proteomes" id="UP000568839">
    <property type="component" value="Unassembled WGS sequence"/>
</dbReference>
<dbReference type="GO" id="GO:0003677">
    <property type="term" value="F:DNA binding"/>
    <property type="evidence" value="ECO:0007669"/>
    <property type="project" value="InterPro"/>
</dbReference>
<dbReference type="SMART" id="SM00530">
    <property type="entry name" value="HTH_XRE"/>
    <property type="match status" value="1"/>
</dbReference>
<name>A0A841Q2U9_9BACL</name>
<dbReference type="Pfam" id="PF13560">
    <property type="entry name" value="HTH_31"/>
    <property type="match status" value="1"/>
</dbReference>
<proteinExistence type="predicted"/>
<comment type="caution">
    <text evidence="2">The sequence shown here is derived from an EMBL/GenBank/DDBJ whole genome shotgun (WGS) entry which is preliminary data.</text>
</comment>
<accession>A0A841Q2U9</accession>
<sequence>METTRAGGRLRAFRKLKGHTQQSFANQMHMSVSVIGEIERGTRRAEDEFLEQACALLGITTEELLGKDHNENEVR</sequence>
<evidence type="ECO:0000259" key="1">
    <source>
        <dbReference type="PROSITE" id="PS50943"/>
    </source>
</evidence>
<dbReference type="InterPro" id="IPR010982">
    <property type="entry name" value="Lambda_DNA-bd_dom_sf"/>
</dbReference>
<dbReference type="SUPFAM" id="SSF47413">
    <property type="entry name" value="lambda repressor-like DNA-binding domains"/>
    <property type="match status" value="1"/>
</dbReference>
<gene>
    <name evidence="2" type="ORF">HNR44_003581</name>
</gene>
<evidence type="ECO:0000313" key="2">
    <source>
        <dbReference type="EMBL" id="MBB6451568.1"/>
    </source>
</evidence>
<dbReference type="AlphaFoldDB" id="A0A841Q2U9"/>
<reference evidence="2 3" key="1">
    <citation type="submission" date="2020-08" db="EMBL/GenBank/DDBJ databases">
        <title>Genomic Encyclopedia of Type Strains, Phase IV (KMG-IV): sequencing the most valuable type-strain genomes for metagenomic binning, comparative biology and taxonomic classification.</title>
        <authorList>
            <person name="Goeker M."/>
        </authorList>
    </citation>
    <scope>NUCLEOTIDE SEQUENCE [LARGE SCALE GENOMIC DNA]</scope>
    <source>
        <strain evidence="2 3">DSM 21769</strain>
    </source>
</reference>
<protein>
    <submittedName>
        <fullName evidence="2">Transcriptional regulator with XRE-family HTH domain</fullName>
    </submittedName>
</protein>
<dbReference type="PROSITE" id="PS50943">
    <property type="entry name" value="HTH_CROC1"/>
    <property type="match status" value="1"/>
</dbReference>
<evidence type="ECO:0000313" key="3">
    <source>
        <dbReference type="Proteomes" id="UP000568839"/>
    </source>
</evidence>
<feature type="domain" description="HTH cro/C1-type" evidence="1">
    <location>
        <begin position="10"/>
        <end position="64"/>
    </location>
</feature>
<dbReference type="RefSeq" id="WP_184405939.1">
    <property type="nucleotide sequence ID" value="NZ_JACHHJ010000008.1"/>
</dbReference>
<organism evidence="2 3">
    <name type="scientific">Geomicrobium halophilum</name>
    <dbReference type="NCBI Taxonomy" id="549000"/>
    <lineage>
        <taxon>Bacteria</taxon>
        <taxon>Bacillati</taxon>
        <taxon>Bacillota</taxon>
        <taxon>Bacilli</taxon>
        <taxon>Bacillales</taxon>
        <taxon>Geomicrobium</taxon>
    </lineage>
</organism>
<dbReference type="Gene3D" id="1.10.260.40">
    <property type="entry name" value="lambda repressor-like DNA-binding domains"/>
    <property type="match status" value="1"/>
</dbReference>
<dbReference type="EMBL" id="JACHHJ010000008">
    <property type="protein sequence ID" value="MBB6451568.1"/>
    <property type="molecule type" value="Genomic_DNA"/>
</dbReference>